<comment type="caution">
    <text evidence="2">The sequence shown here is derived from an EMBL/GenBank/DDBJ whole genome shotgun (WGS) entry which is preliminary data.</text>
</comment>
<dbReference type="PROSITE" id="PS51671">
    <property type="entry name" value="ACT"/>
    <property type="match status" value="1"/>
</dbReference>
<name>A0A930UR42_9PAST</name>
<gene>
    <name evidence="2" type="ORF">INT80_04460</name>
</gene>
<proteinExistence type="predicted"/>
<dbReference type="AlphaFoldDB" id="A0A930UR42"/>
<dbReference type="EMBL" id="JADION010000009">
    <property type="protein sequence ID" value="MBF4102422.1"/>
    <property type="molecule type" value="Genomic_DNA"/>
</dbReference>
<organism evidence="2">
    <name type="scientific">Gallibacterium anatis</name>
    <dbReference type="NCBI Taxonomy" id="750"/>
    <lineage>
        <taxon>Bacteria</taxon>
        <taxon>Pseudomonadati</taxon>
        <taxon>Pseudomonadota</taxon>
        <taxon>Gammaproteobacteria</taxon>
        <taxon>Pasteurellales</taxon>
        <taxon>Pasteurellaceae</taxon>
        <taxon>Gallibacterium</taxon>
    </lineage>
</organism>
<dbReference type="InterPro" id="IPR002912">
    <property type="entry name" value="ACT_dom"/>
</dbReference>
<evidence type="ECO:0000259" key="1">
    <source>
        <dbReference type="PROSITE" id="PS51671"/>
    </source>
</evidence>
<accession>A0A930UR42</accession>
<dbReference type="SUPFAM" id="SSF55021">
    <property type="entry name" value="ACT-like"/>
    <property type="match status" value="1"/>
</dbReference>
<protein>
    <recommendedName>
        <fullName evidence="1">ACT domain-containing protein</fullName>
    </recommendedName>
</protein>
<sequence length="46" mass="5232">MRFAITCIDRIGVVKEVLDLLAKEQINLEGIELKKIDLNGNYLSEI</sequence>
<dbReference type="InterPro" id="IPR045865">
    <property type="entry name" value="ACT-like_dom_sf"/>
</dbReference>
<evidence type="ECO:0000313" key="2">
    <source>
        <dbReference type="EMBL" id="MBF4102422.1"/>
    </source>
</evidence>
<feature type="domain" description="ACT" evidence="1">
    <location>
        <begin position="2"/>
        <end position="46"/>
    </location>
</feature>
<dbReference type="Gene3D" id="3.30.70.260">
    <property type="match status" value="1"/>
</dbReference>
<reference evidence="2" key="1">
    <citation type="submission" date="2020-11" db="EMBL/GenBank/DDBJ databases">
        <title>Gallibacterium anatis 1637, full genome, WGS.</title>
        <authorList>
            <person name="Laishevtcev A.I."/>
            <person name="Yakimova E.A."/>
            <person name="Petkovich D."/>
            <person name="Stepanova T.V."/>
            <person name="Kalendr R.S."/>
            <person name="Rubalsky E.O."/>
            <person name="Zulkarneev E.R."/>
            <person name="Aleshkin A.V."/>
        </authorList>
    </citation>
    <scope>NUCLEOTIDE SEQUENCE</scope>
    <source>
        <strain evidence="2">1637</strain>
    </source>
</reference>